<reference evidence="1 3" key="1">
    <citation type="journal article" date="2011" name="Nature">
        <title>The Medicago genome provides insight into the evolution of rhizobial symbioses.</title>
        <authorList>
            <person name="Young N.D."/>
            <person name="Debelle F."/>
            <person name="Oldroyd G.E."/>
            <person name="Geurts R."/>
            <person name="Cannon S.B."/>
            <person name="Udvardi M.K."/>
            <person name="Benedito V.A."/>
            <person name="Mayer K.F."/>
            <person name="Gouzy J."/>
            <person name="Schoof H."/>
            <person name="Van de Peer Y."/>
            <person name="Proost S."/>
            <person name="Cook D.R."/>
            <person name="Meyers B.C."/>
            <person name="Spannagl M."/>
            <person name="Cheung F."/>
            <person name="De Mita S."/>
            <person name="Krishnakumar V."/>
            <person name="Gundlach H."/>
            <person name="Zhou S."/>
            <person name="Mudge J."/>
            <person name="Bharti A.K."/>
            <person name="Murray J.D."/>
            <person name="Naoumkina M.A."/>
            <person name="Rosen B."/>
            <person name="Silverstein K.A."/>
            <person name="Tang H."/>
            <person name="Rombauts S."/>
            <person name="Zhao P.X."/>
            <person name="Zhou P."/>
            <person name="Barbe V."/>
            <person name="Bardou P."/>
            <person name="Bechner M."/>
            <person name="Bellec A."/>
            <person name="Berger A."/>
            <person name="Berges H."/>
            <person name="Bidwell S."/>
            <person name="Bisseling T."/>
            <person name="Choisne N."/>
            <person name="Couloux A."/>
            <person name="Denny R."/>
            <person name="Deshpande S."/>
            <person name="Dai X."/>
            <person name="Doyle J.J."/>
            <person name="Dudez A.M."/>
            <person name="Farmer A.D."/>
            <person name="Fouteau S."/>
            <person name="Franken C."/>
            <person name="Gibelin C."/>
            <person name="Gish J."/>
            <person name="Goldstein S."/>
            <person name="Gonzalez A.J."/>
            <person name="Green P.J."/>
            <person name="Hallab A."/>
            <person name="Hartog M."/>
            <person name="Hua A."/>
            <person name="Humphray S.J."/>
            <person name="Jeong D.H."/>
            <person name="Jing Y."/>
            <person name="Jocker A."/>
            <person name="Kenton S.M."/>
            <person name="Kim D.J."/>
            <person name="Klee K."/>
            <person name="Lai H."/>
            <person name="Lang C."/>
            <person name="Lin S."/>
            <person name="Macmil S.L."/>
            <person name="Magdelenat G."/>
            <person name="Matthews L."/>
            <person name="McCorrison J."/>
            <person name="Monaghan E.L."/>
            <person name="Mun J.H."/>
            <person name="Najar F.Z."/>
            <person name="Nicholson C."/>
            <person name="Noirot C."/>
            <person name="O'Bleness M."/>
            <person name="Paule C.R."/>
            <person name="Poulain J."/>
            <person name="Prion F."/>
            <person name="Qin B."/>
            <person name="Qu C."/>
            <person name="Retzel E.F."/>
            <person name="Riddle C."/>
            <person name="Sallet E."/>
            <person name="Samain S."/>
            <person name="Samson N."/>
            <person name="Sanders I."/>
            <person name="Saurat O."/>
            <person name="Scarpelli C."/>
            <person name="Schiex T."/>
            <person name="Segurens B."/>
            <person name="Severin A.J."/>
            <person name="Sherrier D.J."/>
            <person name="Shi R."/>
            <person name="Sims S."/>
            <person name="Singer S.R."/>
            <person name="Sinharoy S."/>
            <person name="Sterck L."/>
            <person name="Viollet A."/>
            <person name="Wang B.B."/>
            <person name="Wang K."/>
            <person name="Wang M."/>
            <person name="Wang X."/>
            <person name="Warfsmann J."/>
            <person name="Weissenbach J."/>
            <person name="White D.D."/>
            <person name="White J.D."/>
            <person name="Wiley G.B."/>
            <person name="Wincker P."/>
            <person name="Xing Y."/>
            <person name="Yang L."/>
            <person name="Yao Z."/>
            <person name="Ying F."/>
            <person name="Zhai J."/>
            <person name="Zhou L."/>
            <person name="Zuber A."/>
            <person name="Denarie J."/>
            <person name="Dixon R.A."/>
            <person name="May G.D."/>
            <person name="Schwartz D.C."/>
            <person name="Rogers J."/>
            <person name="Quetier F."/>
            <person name="Town C.D."/>
            <person name="Roe B.A."/>
        </authorList>
    </citation>
    <scope>NUCLEOTIDE SEQUENCE [LARGE SCALE GENOMIC DNA]</scope>
    <source>
        <strain evidence="1">A17</strain>
        <strain evidence="2 3">cv. Jemalong A17</strain>
    </source>
</reference>
<dbReference type="HOGENOM" id="CLU_934983_0_0_1"/>
<dbReference type="PANTHER" id="PTHR33116:SF86">
    <property type="entry name" value="REVERSE TRANSCRIPTASE DOMAIN-CONTAINING PROTEIN"/>
    <property type="match status" value="1"/>
</dbReference>
<dbReference type="Proteomes" id="UP000002051">
    <property type="component" value="Chromosome 8"/>
</dbReference>
<proteinExistence type="predicted"/>
<evidence type="ECO:0000313" key="3">
    <source>
        <dbReference type="Proteomes" id="UP000002051"/>
    </source>
</evidence>
<reference evidence="1 3" key="2">
    <citation type="journal article" date="2014" name="BMC Genomics">
        <title>An improved genome release (version Mt4.0) for the model legume Medicago truncatula.</title>
        <authorList>
            <person name="Tang H."/>
            <person name="Krishnakumar V."/>
            <person name="Bidwell S."/>
            <person name="Rosen B."/>
            <person name="Chan A."/>
            <person name="Zhou S."/>
            <person name="Gentzbittel L."/>
            <person name="Childs K.L."/>
            <person name="Yandell M."/>
            <person name="Gundlach H."/>
            <person name="Mayer K.F."/>
            <person name="Schwartz D.C."/>
            <person name="Town C.D."/>
        </authorList>
    </citation>
    <scope>GENOME REANNOTATION</scope>
    <source>
        <strain evidence="1">A17</strain>
        <strain evidence="2 3">cv. Jemalong A17</strain>
    </source>
</reference>
<sequence length="298" mass="34339">MEDNQMLIAPFNDVEFSEAVKKSGFVAGRSITENVFVALEIIYYLKCKTRVSYHVLINDNKVGLIHPRRGMTALIKQAERNRILHGVQESPTVKATLPNILQMTECIGTGKYLGLPSMKGSSKKSIFNYINDMVWKRISSWSSKVLSQAGKEVFIKPVAQTILSYCMSVFLLPTSIEEHIEMMLNSSWWDEKGNFNITTLIDMNTKKWNENIIRHVRNVNEIIKTPDLNLDGKDEIIWRFDKKCLYSVKSAYRVCVDVLINQDKWKVEGDWNILWALPIPPKGDEEQHDTWRDSAPRI</sequence>
<dbReference type="EnsemblPlants" id="KEH20106">
    <property type="protein sequence ID" value="KEH20106"/>
    <property type="gene ID" value="MTR_8g068370"/>
</dbReference>
<protein>
    <submittedName>
        <fullName evidence="1 2">Uncharacterized protein</fullName>
    </submittedName>
</protein>
<dbReference type="EMBL" id="CM001224">
    <property type="protein sequence ID" value="KEH20106.1"/>
    <property type="molecule type" value="Genomic_DNA"/>
</dbReference>
<keyword evidence="3" id="KW-1185">Reference proteome</keyword>
<reference evidence="2" key="3">
    <citation type="submission" date="2015-04" db="UniProtKB">
        <authorList>
            <consortium name="EnsemblPlants"/>
        </authorList>
    </citation>
    <scope>IDENTIFICATION</scope>
    <source>
        <strain evidence="2">cv. Jemalong A17</strain>
    </source>
</reference>
<accession>A0A072TSB9</accession>
<name>A0A072TSB9_MEDTR</name>
<evidence type="ECO:0000313" key="1">
    <source>
        <dbReference type="EMBL" id="KEH20106.1"/>
    </source>
</evidence>
<organism evidence="1 3">
    <name type="scientific">Medicago truncatula</name>
    <name type="common">Barrel medic</name>
    <name type="synonym">Medicago tribuloides</name>
    <dbReference type="NCBI Taxonomy" id="3880"/>
    <lineage>
        <taxon>Eukaryota</taxon>
        <taxon>Viridiplantae</taxon>
        <taxon>Streptophyta</taxon>
        <taxon>Embryophyta</taxon>
        <taxon>Tracheophyta</taxon>
        <taxon>Spermatophyta</taxon>
        <taxon>Magnoliopsida</taxon>
        <taxon>eudicotyledons</taxon>
        <taxon>Gunneridae</taxon>
        <taxon>Pentapetalae</taxon>
        <taxon>rosids</taxon>
        <taxon>fabids</taxon>
        <taxon>Fabales</taxon>
        <taxon>Fabaceae</taxon>
        <taxon>Papilionoideae</taxon>
        <taxon>50 kb inversion clade</taxon>
        <taxon>NPAAA clade</taxon>
        <taxon>Hologalegina</taxon>
        <taxon>IRL clade</taxon>
        <taxon>Trifolieae</taxon>
        <taxon>Medicago</taxon>
    </lineage>
</organism>
<gene>
    <name evidence="1" type="ordered locus">MTR_8g068370</name>
</gene>
<evidence type="ECO:0000313" key="2">
    <source>
        <dbReference type="EnsemblPlants" id="KEH20106"/>
    </source>
</evidence>
<dbReference type="AlphaFoldDB" id="A0A072TSB9"/>
<dbReference type="PANTHER" id="PTHR33116">
    <property type="entry name" value="REVERSE TRANSCRIPTASE ZINC-BINDING DOMAIN-CONTAINING PROTEIN-RELATED-RELATED"/>
    <property type="match status" value="1"/>
</dbReference>